<gene>
    <name evidence="9" type="ORF">BIY37_01195</name>
</gene>
<keyword evidence="5" id="KW-0812">Transmembrane</keyword>
<evidence type="ECO:0000256" key="7">
    <source>
        <dbReference type="ARBA" id="ARBA00023237"/>
    </source>
</evidence>
<proteinExistence type="inferred from homology"/>
<dbReference type="InterPro" id="IPR051906">
    <property type="entry name" value="TolC-like"/>
</dbReference>
<feature type="coiled-coil region" evidence="8">
    <location>
        <begin position="257"/>
        <end position="284"/>
    </location>
</feature>
<keyword evidence="8" id="KW-0175">Coiled coil</keyword>
<evidence type="ECO:0000256" key="2">
    <source>
        <dbReference type="ARBA" id="ARBA00007613"/>
    </source>
</evidence>
<comment type="caution">
    <text evidence="9">The sequence shown here is derived from an EMBL/GenBank/DDBJ whole genome shotgun (WGS) entry which is preliminary data.</text>
</comment>
<accession>A0A1V6M316</accession>
<dbReference type="PANTHER" id="PTHR30026">
    <property type="entry name" value="OUTER MEMBRANE PROTEIN TOLC"/>
    <property type="match status" value="1"/>
</dbReference>
<evidence type="ECO:0000256" key="4">
    <source>
        <dbReference type="ARBA" id="ARBA00022452"/>
    </source>
</evidence>
<keyword evidence="4" id="KW-1134">Transmembrane beta strand</keyword>
<keyword evidence="7" id="KW-0998">Cell outer membrane</keyword>
<evidence type="ECO:0008006" key="11">
    <source>
        <dbReference type="Google" id="ProtNLM"/>
    </source>
</evidence>
<dbReference type="GO" id="GO:1990281">
    <property type="term" value="C:efflux pump complex"/>
    <property type="evidence" value="ECO:0007669"/>
    <property type="project" value="TreeGrafter"/>
</dbReference>
<organism evidence="9 10">
    <name type="scientific">Candidatus Brocadia sapporoensis</name>
    <dbReference type="NCBI Taxonomy" id="392547"/>
    <lineage>
        <taxon>Bacteria</taxon>
        <taxon>Pseudomonadati</taxon>
        <taxon>Planctomycetota</taxon>
        <taxon>Candidatus Brocadiia</taxon>
        <taxon>Candidatus Brocadiales</taxon>
        <taxon>Candidatus Brocadiaceae</taxon>
        <taxon>Candidatus Brocadia</taxon>
    </lineage>
</organism>
<dbReference type="PANTHER" id="PTHR30026:SF23">
    <property type="entry name" value="TO APRF-PUTATIVE OUTER MEMBRANE EFFLUX PROTEIN OR SECRETED ALKALINE PHOSPHATASE-RELATED"/>
    <property type="match status" value="1"/>
</dbReference>
<protein>
    <recommendedName>
        <fullName evidence="11">TolC family protein</fullName>
    </recommendedName>
</protein>
<dbReference type="GO" id="GO:0015288">
    <property type="term" value="F:porin activity"/>
    <property type="evidence" value="ECO:0007669"/>
    <property type="project" value="TreeGrafter"/>
</dbReference>
<evidence type="ECO:0000256" key="5">
    <source>
        <dbReference type="ARBA" id="ARBA00022692"/>
    </source>
</evidence>
<evidence type="ECO:0000313" key="9">
    <source>
        <dbReference type="EMBL" id="OQD46792.1"/>
    </source>
</evidence>
<dbReference type="Proteomes" id="UP000242219">
    <property type="component" value="Unassembled WGS sequence"/>
</dbReference>
<dbReference type="GO" id="GO:0015562">
    <property type="term" value="F:efflux transmembrane transporter activity"/>
    <property type="evidence" value="ECO:0007669"/>
    <property type="project" value="InterPro"/>
</dbReference>
<evidence type="ECO:0000313" key="10">
    <source>
        <dbReference type="Proteomes" id="UP000242219"/>
    </source>
</evidence>
<reference evidence="9 10" key="1">
    <citation type="journal article" date="2016" name="Genome Announc.">
        <title>Draft Genome Sequence of the Anaerobic Ammonium-Oxidizing Bacterium 'Candidatus Brocadia sp. 40'.</title>
        <authorList>
            <person name="Ali M."/>
            <person name="Haroon M.F."/>
            <person name="Narita Y."/>
            <person name="Zhang L."/>
            <person name="Rangel Shaw D."/>
            <person name="Okabe S."/>
            <person name="Saikaly P.E."/>
        </authorList>
    </citation>
    <scope>NUCLEOTIDE SEQUENCE [LARGE SCALE GENOMIC DNA]</scope>
    <source>
        <strain evidence="9 10">40</strain>
    </source>
</reference>
<evidence type="ECO:0000256" key="8">
    <source>
        <dbReference type="SAM" id="Coils"/>
    </source>
</evidence>
<dbReference type="SUPFAM" id="SSF56954">
    <property type="entry name" value="Outer membrane efflux proteins (OEP)"/>
    <property type="match status" value="1"/>
</dbReference>
<sequence>MFFPLRTGTTGKPVIFNQLSGPFFIMIIMKKFTKMTGMFERKIILFLMTVVVTLGSGKPSSGSEELSAKQSAGIEIDSNLKFVSLSLKESIVYALRNNFDIEVSKLNSKISDYDITKEKSRFDPVFKVTGNIQNNETPSTNLLQLGSSTATAIRPYVMDQNSGSAVLQSLVPTGATLYLSYNVARSFYDPSPFQLLNPVYTNYIEAGLTQPLLKGGGWFYNRSLIYIARNNKKISLAQFKSRAITVSGTVQESYWNYIRATENLKVAKKSLERAEDLLRKNRTQVEVGTLAPVDVIDAESGVASRVEFVISAENAIKDQEDELKRIINFADNEIISDATIVPTDKPIFEPKKVELKDTIKTAMENRPELTELQLATENAGMQTRRRKNELYPQLDFTGGIRYTGIGKEVSNANDLVFSESYQGEFLGLTFSIPIGNRPARSEYNKSKLNERQATINFKKKELDVVVEVREAVRQVMTNIERVKATRKARELAIKRLENEENKFSVGRSTSLEILRAQENLALAEFEETRAIIDYEISLGNLERAKGTILDVYDIKLEEETAT</sequence>
<evidence type="ECO:0000256" key="6">
    <source>
        <dbReference type="ARBA" id="ARBA00023136"/>
    </source>
</evidence>
<dbReference type="InterPro" id="IPR003423">
    <property type="entry name" value="OMP_efflux"/>
</dbReference>
<dbReference type="AlphaFoldDB" id="A0A1V6M316"/>
<comment type="subcellular location">
    <subcellularLocation>
        <location evidence="1">Cell outer membrane</location>
    </subcellularLocation>
</comment>
<dbReference type="Pfam" id="PF02321">
    <property type="entry name" value="OEP"/>
    <property type="match status" value="2"/>
</dbReference>
<comment type="similarity">
    <text evidence="2">Belongs to the outer membrane factor (OMF) (TC 1.B.17) family.</text>
</comment>
<keyword evidence="6" id="KW-0472">Membrane</keyword>
<keyword evidence="10" id="KW-1185">Reference proteome</keyword>
<evidence type="ECO:0000256" key="1">
    <source>
        <dbReference type="ARBA" id="ARBA00004442"/>
    </source>
</evidence>
<evidence type="ECO:0000256" key="3">
    <source>
        <dbReference type="ARBA" id="ARBA00022448"/>
    </source>
</evidence>
<keyword evidence="3" id="KW-0813">Transport</keyword>
<name>A0A1V6M316_9BACT</name>
<dbReference type="GO" id="GO:0009279">
    <property type="term" value="C:cell outer membrane"/>
    <property type="evidence" value="ECO:0007669"/>
    <property type="project" value="UniProtKB-SubCell"/>
</dbReference>
<dbReference type="Gene3D" id="1.20.1600.10">
    <property type="entry name" value="Outer membrane efflux proteins (OEP)"/>
    <property type="match status" value="1"/>
</dbReference>
<dbReference type="EMBL" id="MJUW02000019">
    <property type="protein sequence ID" value="OQD46792.1"/>
    <property type="molecule type" value="Genomic_DNA"/>
</dbReference>